<accession>A0AAX3FRP4</accession>
<gene>
    <name evidence="2" type="ORF">NCTC7357_01076</name>
</gene>
<reference evidence="2 3" key="1">
    <citation type="submission" date="2018-12" db="EMBL/GenBank/DDBJ databases">
        <authorList>
            <consortium name="Pathogen Informatics"/>
        </authorList>
    </citation>
    <scope>NUCLEOTIDE SEQUENCE [LARGE SCALE GENOMIC DNA]</scope>
    <source>
        <strain evidence="2 3">NCTC7357</strain>
    </source>
</reference>
<dbReference type="AlphaFoldDB" id="A0AAX3FRP4"/>
<evidence type="ECO:0008006" key="4">
    <source>
        <dbReference type="Google" id="ProtNLM"/>
    </source>
</evidence>
<evidence type="ECO:0000313" key="3">
    <source>
        <dbReference type="Proteomes" id="UP000277437"/>
    </source>
</evidence>
<evidence type="ECO:0000313" key="2">
    <source>
        <dbReference type="EMBL" id="VEF72836.1"/>
    </source>
</evidence>
<protein>
    <recommendedName>
        <fullName evidence="4">Membrane-associated oxidoreductase</fullName>
    </recommendedName>
</protein>
<evidence type="ECO:0000256" key="1">
    <source>
        <dbReference type="SAM" id="Phobius"/>
    </source>
</evidence>
<feature type="transmembrane region" description="Helical" evidence="1">
    <location>
        <begin position="565"/>
        <end position="588"/>
    </location>
</feature>
<dbReference type="EMBL" id="LR134334">
    <property type="protein sequence ID" value="VEF72836.1"/>
    <property type="molecule type" value="Genomic_DNA"/>
</dbReference>
<proteinExistence type="predicted"/>
<sequence>MAVPHGRSLADFLPLKPAEQLLLKHAALGGMTEISTQRPTDATPSNTVRAGFLRFLILGGDDLNPVHELGVMLKGAYVEGDLELRESRVDTSIALNHCCLQNLSLRGASVQGTINLAYSSCKSLKADLLTVSGTMCLDHLVAKGSMTLQKAKIGGSLLLRGSNLDGQGSYALIADSLVVRSIHFEEKFIALGEVCLIGAEIKGQLNCRDCTFKATNAFALSADSITVQGTVFLTTGFHSQGSVRFSGARITGQFSLKEAHFERKNKGENGETLIAQNAHIEGVLNMTGLIAPLDNAAFSGSRVGTLHDDARTWGKGIGLNGFTYNFLTTEAPLRAQERIDWLDRQIPANTGADGLKGSASKFRPQPWRHLQHVLEEMGHAEEAREVGIAFEKRLRKVGLIGQAPAGIPRGLRWLYRLPALGLHSLYGLFTGFGYRPMRLLAWFFGTWLVCTSVYWYAAVEHKVFAPSNPLVFQNEAYASCPPEYGEAWQRQHPAAERPADIGNWYTCKALRGEYTGFSPGAYSLDILLSLVDLQQEKDWGPITPTPFPGYWDELKNLEWGHGIRLLIWLETLIGWGISLLLVAIVSGLTRRKE</sequence>
<dbReference type="Proteomes" id="UP000277437">
    <property type="component" value="Chromosome"/>
</dbReference>
<keyword evidence="1" id="KW-0472">Membrane</keyword>
<feature type="transmembrane region" description="Helical" evidence="1">
    <location>
        <begin position="439"/>
        <end position="457"/>
    </location>
</feature>
<name>A0AAX3FRP4_9PSED</name>
<keyword evidence="1" id="KW-1133">Transmembrane helix</keyword>
<keyword evidence="1" id="KW-0812">Transmembrane</keyword>
<organism evidence="2 3">
    <name type="scientific">Pseudomonas chlororaphis</name>
    <dbReference type="NCBI Taxonomy" id="587753"/>
    <lineage>
        <taxon>Bacteria</taxon>
        <taxon>Pseudomonadati</taxon>
        <taxon>Pseudomonadota</taxon>
        <taxon>Gammaproteobacteria</taxon>
        <taxon>Pseudomonadales</taxon>
        <taxon>Pseudomonadaceae</taxon>
        <taxon>Pseudomonas</taxon>
    </lineage>
</organism>
<dbReference type="RefSeq" id="WP_063431776.1">
    <property type="nucleotide sequence ID" value="NZ_CP054868.1"/>
</dbReference>
<feature type="transmembrane region" description="Helical" evidence="1">
    <location>
        <begin position="413"/>
        <end position="432"/>
    </location>
</feature>